<evidence type="ECO:0000259" key="4">
    <source>
        <dbReference type="PROSITE" id="PS50893"/>
    </source>
</evidence>
<dbReference type="PANTHER" id="PTHR43582:SF2">
    <property type="entry name" value="LINEARMYCIN RESISTANCE ATP-BINDING PROTEIN LNRL"/>
    <property type="match status" value="1"/>
</dbReference>
<name>N0B353_9HYPH</name>
<dbReference type="InterPro" id="IPR017871">
    <property type="entry name" value="ABC_transporter-like_CS"/>
</dbReference>
<dbReference type="eggNOG" id="COG1131">
    <property type="taxonomic scope" value="Bacteria"/>
</dbReference>
<sequence>MEAMTTIATDPKLATAETGRTPALVVNGVSHSFGDKKVLDDVSLTVDQGAFVMLLGLNGAGKSTLFSLVTRLYDNVSGEIEICGYDVRRKPSSALQRLGVVFQSRTLDIDLTLTQNLKYHAALHGFSRREATARARLALELVGLADRGNEKVRALSGGQLRRVEIARSMMHRPDLLLLDEPTVGLDLGSREGVIKIVRDLVAKERLGVLWATHLMDEVLRTDQVIILHKGVVLFNGGVPQLLSQTGTTSVREAFRAVTGTKAPIEEAA</sequence>
<dbReference type="EMBL" id="CP005587">
    <property type="protein sequence ID" value="AGK57944.1"/>
    <property type="molecule type" value="Genomic_DNA"/>
</dbReference>
<keyword evidence="3" id="KW-0067">ATP-binding</keyword>
<dbReference type="KEGG" id="hdt:HYPDE_31348"/>
<accession>N0B353</accession>
<dbReference type="STRING" id="670307.HYPDE_31348"/>
<keyword evidence="6" id="KW-1185">Reference proteome</keyword>
<dbReference type="GO" id="GO:0016887">
    <property type="term" value="F:ATP hydrolysis activity"/>
    <property type="evidence" value="ECO:0007669"/>
    <property type="project" value="InterPro"/>
</dbReference>
<evidence type="ECO:0000313" key="6">
    <source>
        <dbReference type="Proteomes" id="UP000005952"/>
    </source>
</evidence>
<dbReference type="Gene3D" id="3.40.50.300">
    <property type="entry name" value="P-loop containing nucleotide triphosphate hydrolases"/>
    <property type="match status" value="1"/>
</dbReference>
<protein>
    <submittedName>
        <fullName evidence="5">ABC transporter</fullName>
    </submittedName>
</protein>
<dbReference type="InterPro" id="IPR003439">
    <property type="entry name" value="ABC_transporter-like_ATP-bd"/>
</dbReference>
<dbReference type="Pfam" id="PF00005">
    <property type="entry name" value="ABC_tran"/>
    <property type="match status" value="1"/>
</dbReference>
<comment type="similarity">
    <text evidence="1">Belongs to the ABC transporter superfamily.</text>
</comment>
<gene>
    <name evidence="5" type="ORF">HYPDE_31348</name>
</gene>
<evidence type="ECO:0000256" key="2">
    <source>
        <dbReference type="ARBA" id="ARBA00022741"/>
    </source>
</evidence>
<dbReference type="InterPro" id="IPR027417">
    <property type="entry name" value="P-loop_NTPase"/>
</dbReference>
<dbReference type="PROSITE" id="PS50893">
    <property type="entry name" value="ABC_TRANSPORTER_2"/>
    <property type="match status" value="1"/>
</dbReference>
<dbReference type="GO" id="GO:0005524">
    <property type="term" value="F:ATP binding"/>
    <property type="evidence" value="ECO:0007669"/>
    <property type="project" value="UniProtKB-KW"/>
</dbReference>
<dbReference type="InterPro" id="IPR003593">
    <property type="entry name" value="AAA+_ATPase"/>
</dbReference>
<dbReference type="InterPro" id="IPR022467">
    <property type="entry name" value="ABC_transprt_ATP-bd_su_PQQ"/>
</dbReference>
<organism evidence="5 6">
    <name type="scientific">Hyphomicrobium denitrificans 1NES1</name>
    <dbReference type="NCBI Taxonomy" id="670307"/>
    <lineage>
        <taxon>Bacteria</taxon>
        <taxon>Pseudomonadati</taxon>
        <taxon>Pseudomonadota</taxon>
        <taxon>Alphaproteobacteria</taxon>
        <taxon>Hyphomicrobiales</taxon>
        <taxon>Hyphomicrobiaceae</taxon>
        <taxon>Hyphomicrobium</taxon>
    </lineage>
</organism>
<dbReference type="SMART" id="SM00382">
    <property type="entry name" value="AAA"/>
    <property type="match status" value="1"/>
</dbReference>
<evidence type="ECO:0000256" key="1">
    <source>
        <dbReference type="ARBA" id="ARBA00005417"/>
    </source>
</evidence>
<dbReference type="PANTHER" id="PTHR43582">
    <property type="entry name" value="LINEARMYCIN RESISTANCE ATP-BINDING PROTEIN LNRL"/>
    <property type="match status" value="1"/>
</dbReference>
<dbReference type="SUPFAM" id="SSF52540">
    <property type="entry name" value="P-loop containing nucleoside triphosphate hydrolases"/>
    <property type="match status" value="1"/>
</dbReference>
<feature type="domain" description="ABC transporter" evidence="4">
    <location>
        <begin position="24"/>
        <end position="254"/>
    </location>
</feature>
<dbReference type="HOGENOM" id="CLU_000604_1_2_5"/>
<reference evidence="5 6" key="1">
    <citation type="journal article" date="2013" name="Genome Announc.">
        <title>Genome sequences for three denitrifying bacterial strains isolated from a uranium- and nitrate-contaminated subsurface environment.</title>
        <authorList>
            <person name="Venkatramanan R."/>
            <person name="Prakash O."/>
            <person name="Woyke T."/>
            <person name="Chain P."/>
            <person name="Goodwin L.A."/>
            <person name="Watson D."/>
            <person name="Brooks S."/>
            <person name="Kostka J.E."/>
            <person name="Green S.J."/>
        </authorList>
    </citation>
    <scope>NUCLEOTIDE SEQUENCE [LARGE SCALE GENOMIC DNA]</scope>
    <source>
        <strain evidence="5 6">1NES1</strain>
    </source>
</reference>
<keyword evidence="2" id="KW-0547">Nucleotide-binding</keyword>
<dbReference type="AlphaFoldDB" id="N0B353"/>
<evidence type="ECO:0000313" key="5">
    <source>
        <dbReference type="EMBL" id="AGK57944.1"/>
    </source>
</evidence>
<evidence type="ECO:0000256" key="3">
    <source>
        <dbReference type="ARBA" id="ARBA00022840"/>
    </source>
</evidence>
<dbReference type="NCBIfam" id="TIGR03864">
    <property type="entry name" value="PQQ_ABC_ATP"/>
    <property type="match status" value="1"/>
</dbReference>
<dbReference type="Proteomes" id="UP000005952">
    <property type="component" value="Chromosome"/>
</dbReference>
<proteinExistence type="inferred from homology"/>
<dbReference type="PROSITE" id="PS00211">
    <property type="entry name" value="ABC_TRANSPORTER_1"/>
    <property type="match status" value="1"/>
</dbReference>